<dbReference type="Pfam" id="PF04138">
    <property type="entry name" value="GtrA_DPMS_TM"/>
    <property type="match status" value="1"/>
</dbReference>
<evidence type="ECO:0000256" key="1">
    <source>
        <dbReference type="ARBA" id="ARBA00001913"/>
    </source>
</evidence>
<feature type="transmembrane region" description="Helical" evidence="22">
    <location>
        <begin position="350"/>
        <end position="371"/>
    </location>
</feature>
<dbReference type="GO" id="GO:0046872">
    <property type="term" value="F:metal ion binding"/>
    <property type="evidence" value="ECO:0007669"/>
    <property type="project" value="UniProtKB-KW"/>
</dbReference>
<evidence type="ECO:0000256" key="9">
    <source>
        <dbReference type="ARBA" id="ARBA00022676"/>
    </source>
</evidence>
<dbReference type="Gene3D" id="3.90.550.10">
    <property type="entry name" value="Spore Coat Polysaccharide Biosynthesis Protein SpsA, Chain A"/>
    <property type="match status" value="1"/>
</dbReference>
<feature type="domain" description="GtrA/DPMS transmembrane" evidence="24">
    <location>
        <begin position="277"/>
        <end position="399"/>
    </location>
</feature>
<keyword evidence="14 22" id="KW-1133">Transmembrane helix</keyword>
<dbReference type="AlphaFoldDB" id="A0AAW9Q3Y7"/>
<dbReference type="GO" id="GO:0000271">
    <property type="term" value="P:polysaccharide biosynthetic process"/>
    <property type="evidence" value="ECO:0007669"/>
    <property type="project" value="InterPro"/>
</dbReference>
<dbReference type="RefSeq" id="WP_330483765.1">
    <property type="nucleotide sequence ID" value="NZ_JAZBJZ010000039.1"/>
</dbReference>
<reference evidence="25" key="1">
    <citation type="submission" date="2024-01" db="EMBL/GenBank/DDBJ databases">
        <title>Bank of Algae and Cyanobacteria of the Azores (BACA) strain genomes.</title>
        <authorList>
            <person name="Luz R."/>
            <person name="Cordeiro R."/>
            <person name="Fonseca A."/>
            <person name="Goncalves V."/>
        </authorList>
    </citation>
    <scope>NUCLEOTIDE SEQUENCE</scope>
    <source>
        <strain evidence="25">BACA0141</strain>
    </source>
</reference>
<proteinExistence type="inferred from homology"/>
<evidence type="ECO:0000256" key="7">
    <source>
        <dbReference type="ARBA" id="ARBA00006739"/>
    </source>
</evidence>
<gene>
    <name evidence="25" type="ORF">V2H45_11300</name>
</gene>
<evidence type="ECO:0000256" key="14">
    <source>
        <dbReference type="ARBA" id="ARBA00022989"/>
    </source>
</evidence>
<dbReference type="InterPro" id="IPR001173">
    <property type="entry name" value="Glyco_trans_2-like"/>
</dbReference>
<dbReference type="InterPro" id="IPR039528">
    <property type="entry name" value="DPM1-like"/>
</dbReference>
<keyword evidence="12" id="KW-0479">Metal-binding</keyword>
<feature type="transmembrane region" description="Helical" evidence="22">
    <location>
        <begin position="275"/>
        <end position="296"/>
    </location>
</feature>
<sequence>MTAILATVPSGALLIEEVSAHSVQEHCYFSLVIPTFNESKNIENIVRILTDLLDRFIPNTYELIVVDDNSPDLTWKIAQELISEFPHLRVMRREQEKGLSTAVIRGWQIARGDVLGVIDGDLQHPPEILQKLLQAIEQGADLAVASRHVEGGGVSDWGFVRRLLSRGAQLLGLIILPRVIGRVSDPMSGYFMVRRSAIAGCEMNPFGYKILIEVLGRGKVGEIAEVGYVFQERQAGESKVTWKQYVEYILHLLKLRSRGRVTRFRQKYGLPIQRFLRFGLVGFSGVFVDMAIFYLLSDPTTLHWGLTRSKVIAAEFAILNNFLWNDLWTFRDISSHQTGWSKRLKRFIKFNLVCLLGVFLNVVILNFLYNYLKINQYLANLLAIALVTIWNFWINLKLSWRVTQTK</sequence>
<evidence type="ECO:0000256" key="8">
    <source>
        <dbReference type="ARBA" id="ARBA00012704"/>
    </source>
</evidence>
<dbReference type="GO" id="GO:0035269">
    <property type="term" value="P:protein O-linked glycosylation via mannose"/>
    <property type="evidence" value="ECO:0007669"/>
    <property type="project" value="TreeGrafter"/>
</dbReference>
<evidence type="ECO:0000256" key="11">
    <source>
        <dbReference type="ARBA" id="ARBA00022692"/>
    </source>
</evidence>
<comment type="caution">
    <text evidence="25">The sequence shown here is derived from an EMBL/GenBank/DDBJ whole genome shotgun (WGS) entry which is preliminary data.</text>
</comment>
<dbReference type="SUPFAM" id="SSF53448">
    <property type="entry name" value="Nucleotide-diphospho-sugar transferases"/>
    <property type="match status" value="1"/>
</dbReference>
<evidence type="ECO:0000256" key="20">
    <source>
        <dbReference type="ARBA" id="ARBA00082614"/>
    </source>
</evidence>
<comment type="cofactor">
    <cofactor evidence="1">
        <name>Ca(2+)</name>
        <dbReference type="ChEBI" id="CHEBI:29108"/>
    </cofactor>
</comment>
<evidence type="ECO:0000259" key="24">
    <source>
        <dbReference type="Pfam" id="PF04138"/>
    </source>
</evidence>
<evidence type="ECO:0000256" key="2">
    <source>
        <dbReference type="ARBA" id="ARBA00001936"/>
    </source>
</evidence>
<evidence type="ECO:0000259" key="23">
    <source>
        <dbReference type="Pfam" id="PF00535"/>
    </source>
</evidence>
<evidence type="ECO:0000256" key="17">
    <source>
        <dbReference type="ARBA" id="ARBA00053724"/>
    </source>
</evidence>
<comment type="similarity">
    <text evidence="7">Belongs to the glycosyltransferase 2 family.</text>
</comment>
<name>A0AAW9Q3Y7_9CYAN</name>
<evidence type="ECO:0000256" key="3">
    <source>
        <dbReference type="ARBA" id="ARBA00001946"/>
    </source>
</evidence>
<keyword evidence="10 25" id="KW-0808">Transferase</keyword>
<dbReference type="CDD" id="cd06442">
    <property type="entry name" value="DPM1_like"/>
    <property type="match status" value="1"/>
</dbReference>
<evidence type="ECO:0000313" key="26">
    <source>
        <dbReference type="Proteomes" id="UP001333818"/>
    </source>
</evidence>
<dbReference type="EMBL" id="JAZBJZ010000039">
    <property type="protein sequence ID" value="MEE3717336.1"/>
    <property type="molecule type" value="Genomic_DNA"/>
</dbReference>
<protein>
    <recommendedName>
        <fullName evidence="18">Dolichol-phosphate mannosyltransferase</fullName>
        <ecNumber evidence="8">2.4.1.83</ecNumber>
    </recommendedName>
    <alternativeName>
        <fullName evidence="20">Dolichol-phosphate mannose synthase</fullName>
    </alternativeName>
    <alternativeName>
        <fullName evidence="19">Dolichyl-phosphate beta-D-mannosyltransferase</fullName>
    </alternativeName>
    <alternativeName>
        <fullName evidence="21">Mannose-P-dolichol synthase</fullName>
    </alternativeName>
</protein>
<keyword evidence="26" id="KW-1185">Reference proteome</keyword>
<dbReference type="PANTHER" id="PTHR43398:SF1">
    <property type="entry name" value="DOLICHOL-PHOSPHATE MANNOSYLTRANSFERASE SUBUNIT 1"/>
    <property type="match status" value="1"/>
</dbReference>
<feature type="domain" description="Glycosyltransferase 2-like" evidence="23">
    <location>
        <begin position="30"/>
        <end position="197"/>
    </location>
</feature>
<accession>A0AAW9Q3Y7</accession>
<evidence type="ECO:0000256" key="13">
    <source>
        <dbReference type="ARBA" id="ARBA00022842"/>
    </source>
</evidence>
<evidence type="ECO:0000256" key="10">
    <source>
        <dbReference type="ARBA" id="ARBA00022679"/>
    </source>
</evidence>
<evidence type="ECO:0000256" key="12">
    <source>
        <dbReference type="ARBA" id="ARBA00022723"/>
    </source>
</evidence>
<keyword evidence="11 22" id="KW-0812">Transmembrane</keyword>
<evidence type="ECO:0000256" key="22">
    <source>
        <dbReference type="SAM" id="Phobius"/>
    </source>
</evidence>
<evidence type="ECO:0000256" key="16">
    <source>
        <dbReference type="ARBA" id="ARBA00023211"/>
    </source>
</evidence>
<organism evidence="25 26">
    <name type="scientific">Tumidithrix elongata BACA0141</name>
    <dbReference type="NCBI Taxonomy" id="2716417"/>
    <lineage>
        <taxon>Bacteria</taxon>
        <taxon>Bacillati</taxon>
        <taxon>Cyanobacteriota</taxon>
        <taxon>Cyanophyceae</taxon>
        <taxon>Pseudanabaenales</taxon>
        <taxon>Pseudanabaenaceae</taxon>
        <taxon>Tumidithrix</taxon>
        <taxon>Tumidithrix elongata</taxon>
    </lineage>
</organism>
<comment type="pathway">
    <text evidence="6">Protein modification; protein glycosylation.</text>
</comment>
<dbReference type="GO" id="GO:0004582">
    <property type="term" value="F:dolichyl-phosphate beta-D-mannosyltransferase activity"/>
    <property type="evidence" value="ECO:0007669"/>
    <property type="project" value="UniProtKB-EC"/>
</dbReference>
<keyword evidence="16" id="KW-0464">Manganese</keyword>
<dbReference type="FunFam" id="3.90.550.10:FF:000119">
    <property type="entry name" value="Dolichol-phosphate mannosyltransferase subunit 1"/>
    <property type="match status" value="1"/>
</dbReference>
<evidence type="ECO:0000256" key="19">
    <source>
        <dbReference type="ARBA" id="ARBA00082336"/>
    </source>
</evidence>
<comment type="cofactor">
    <cofactor evidence="2">
        <name>Mn(2+)</name>
        <dbReference type="ChEBI" id="CHEBI:29035"/>
    </cofactor>
</comment>
<evidence type="ECO:0000256" key="15">
    <source>
        <dbReference type="ARBA" id="ARBA00023136"/>
    </source>
</evidence>
<keyword evidence="9 25" id="KW-0328">Glycosyltransferase</keyword>
<evidence type="ECO:0000313" key="25">
    <source>
        <dbReference type="EMBL" id="MEE3717336.1"/>
    </source>
</evidence>
<dbReference type="GO" id="GO:0006488">
    <property type="term" value="P:dolichol-linked oligosaccharide biosynthetic process"/>
    <property type="evidence" value="ECO:0007669"/>
    <property type="project" value="TreeGrafter"/>
</dbReference>
<dbReference type="InterPro" id="IPR007267">
    <property type="entry name" value="GtrA_DPMS_TM"/>
</dbReference>
<dbReference type="GO" id="GO:0016020">
    <property type="term" value="C:membrane"/>
    <property type="evidence" value="ECO:0007669"/>
    <property type="project" value="UniProtKB-SubCell"/>
</dbReference>
<evidence type="ECO:0000256" key="21">
    <source>
        <dbReference type="ARBA" id="ARBA00083744"/>
    </source>
</evidence>
<dbReference type="GO" id="GO:0006506">
    <property type="term" value="P:GPI anchor biosynthetic process"/>
    <property type="evidence" value="ECO:0007669"/>
    <property type="project" value="TreeGrafter"/>
</dbReference>
<evidence type="ECO:0000256" key="4">
    <source>
        <dbReference type="ARBA" id="ARBA00004141"/>
    </source>
</evidence>
<comment type="subcellular location">
    <subcellularLocation>
        <location evidence="5">Endomembrane system</location>
    </subcellularLocation>
    <subcellularLocation>
        <location evidence="4">Membrane</location>
        <topology evidence="4">Multi-pass membrane protein</topology>
    </subcellularLocation>
</comment>
<evidence type="ECO:0000256" key="6">
    <source>
        <dbReference type="ARBA" id="ARBA00004922"/>
    </source>
</evidence>
<dbReference type="Pfam" id="PF00535">
    <property type="entry name" value="Glycos_transf_2"/>
    <property type="match status" value="1"/>
</dbReference>
<dbReference type="Proteomes" id="UP001333818">
    <property type="component" value="Unassembled WGS sequence"/>
</dbReference>
<dbReference type="PANTHER" id="PTHR43398">
    <property type="entry name" value="DOLICHOL-PHOSPHATE MANNOSYLTRANSFERASE SUBUNIT 1"/>
    <property type="match status" value="1"/>
</dbReference>
<keyword evidence="15 22" id="KW-0472">Membrane</keyword>
<dbReference type="EC" id="2.4.1.83" evidence="8"/>
<feature type="transmembrane region" description="Helical" evidence="22">
    <location>
        <begin position="377"/>
        <end position="396"/>
    </location>
</feature>
<keyword evidence="13" id="KW-0460">Magnesium</keyword>
<comment type="function">
    <text evidence="17">Transfers mannose from GDP-mannose to dolichol monophosphate to form dolichol phosphate mannose (Dol-P-Man) which is the mannosyl donor in pathways leading to N-glycosylation, glycosyl phosphatidylinositol membrane anchoring, and O-mannosylation of proteins.</text>
</comment>
<evidence type="ECO:0000256" key="5">
    <source>
        <dbReference type="ARBA" id="ARBA00004308"/>
    </source>
</evidence>
<dbReference type="InterPro" id="IPR029044">
    <property type="entry name" value="Nucleotide-diphossugar_trans"/>
</dbReference>
<comment type="cofactor">
    <cofactor evidence="3">
        <name>Mg(2+)</name>
        <dbReference type="ChEBI" id="CHEBI:18420"/>
    </cofactor>
</comment>
<dbReference type="GO" id="GO:0012505">
    <property type="term" value="C:endomembrane system"/>
    <property type="evidence" value="ECO:0007669"/>
    <property type="project" value="UniProtKB-SubCell"/>
</dbReference>
<evidence type="ECO:0000256" key="18">
    <source>
        <dbReference type="ARBA" id="ARBA00074878"/>
    </source>
</evidence>